<keyword evidence="4" id="KW-1185">Reference proteome</keyword>
<feature type="transmembrane region" description="Helical" evidence="2">
    <location>
        <begin position="202"/>
        <end position="228"/>
    </location>
</feature>
<name>A0A6A6P835_9PEZI</name>
<gene>
    <name evidence="3" type="ORF">BDY21DRAFT_338696</name>
</gene>
<organism evidence="3 4">
    <name type="scientific">Lineolata rhizophorae</name>
    <dbReference type="NCBI Taxonomy" id="578093"/>
    <lineage>
        <taxon>Eukaryota</taxon>
        <taxon>Fungi</taxon>
        <taxon>Dikarya</taxon>
        <taxon>Ascomycota</taxon>
        <taxon>Pezizomycotina</taxon>
        <taxon>Dothideomycetes</taxon>
        <taxon>Dothideomycetes incertae sedis</taxon>
        <taxon>Lineolatales</taxon>
        <taxon>Lineolataceae</taxon>
        <taxon>Lineolata</taxon>
    </lineage>
</organism>
<feature type="transmembrane region" description="Helical" evidence="2">
    <location>
        <begin position="137"/>
        <end position="157"/>
    </location>
</feature>
<feature type="transmembrane region" description="Helical" evidence="2">
    <location>
        <begin position="538"/>
        <end position="562"/>
    </location>
</feature>
<feature type="transmembrane region" description="Helical" evidence="2">
    <location>
        <begin position="104"/>
        <end position="125"/>
    </location>
</feature>
<dbReference type="EMBL" id="MU001675">
    <property type="protein sequence ID" value="KAF2459603.1"/>
    <property type="molecule type" value="Genomic_DNA"/>
</dbReference>
<accession>A0A6A6P835</accession>
<keyword evidence="2" id="KW-0472">Membrane</keyword>
<feature type="compositionally biased region" description="Polar residues" evidence="1">
    <location>
        <begin position="1"/>
        <end position="40"/>
    </location>
</feature>
<keyword evidence="2" id="KW-0812">Transmembrane</keyword>
<proteinExistence type="predicted"/>
<evidence type="ECO:0000256" key="2">
    <source>
        <dbReference type="SAM" id="Phobius"/>
    </source>
</evidence>
<feature type="region of interest" description="Disordered" evidence="1">
    <location>
        <begin position="1"/>
        <end position="49"/>
    </location>
</feature>
<dbReference type="Proteomes" id="UP000799766">
    <property type="component" value="Unassembled WGS sequence"/>
</dbReference>
<dbReference type="AlphaFoldDB" id="A0A6A6P835"/>
<reference evidence="3" key="1">
    <citation type="journal article" date="2020" name="Stud. Mycol.">
        <title>101 Dothideomycetes genomes: a test case for predicting lifestyles and emergence of pathogens.</title>
        <authorList>
            <person name="Haridas S."/>
            <person name="Albert R."/>
            <person name="Binder M."/>
            <person name="Bloem J."/>
            <person name="Labutti K."/>
            <person name="Salamov A."/>
            <person name="Andreopoulos B."/>
            <person name="Baker S."/>
            <person name="Barry K."/>
            <person name="Bills G."/>
            <person name="Bluhm B."/>
            <person name="Cannon C."/>
            <person name="Castanera R."/>
            <person name="Culley D."/>
            <person name="Daum C."/>
            <person name="Ezra D."/>
            <person name="Gonzalez J."/>
            <person name="Henrissat B."/>
            <person name="Kuo A."/>
            <person name="Liang C."/>
            <person name="Lipzen A."/>
            <person name="Lutzoni F."/>
            <person name="Magnuson J."/>
            <person name="Mondo S."/>
            <person name="Nolan M."/>
            <person name="Ohm R."/>
            <person name="Pangilinan J."/>
            <person name="Park H.-J."/>
            <person name="Ramirez L."/>
            <person name="Alfaro M."/>
            <person name="Sun H."/>
            <person name="Tritt A."/>
            <person name="Yoshinaga Y."/>
            <person name="Zwiers L.-H."/>
            <person name="Turgeon B."/>
            <person name="Goodwin S."/>
            <person name="Spatafora J."/>
            <person name="Crous P."/>
            <person name="Grigoriev I."/>
        </authorList>
    </citation>
    <scope>NUCLEOTIDE SEQUENCE</scope>
    <source>
        <strain evidence="3">ATCC 16933</strain>
    </source>
</reference>
<protein>
    <submittedName>
        <fullName evidence="3">Uncharacterized protein</fullName>
    </submittedName>
</protein>
<sequence length="585" mass="63996">MSSSRDLSQETLTSDSIPSGGSDSRTENISYAPITQQRTPTFGPDPEKEKALFAHARVRTDDSLLGSYSRDPNQGLDEALNIARPNRSSREFAKRNLKRLLRSGLARCVLSWCLITGFHILSWQYRDQVISPSMKSRFDVITVALSIAFGLNIAAGLRENALSLRWWIVSFRKRPPQTVDLILHCDDFLNIMKLVVVAKERTLVFSCLFWLLLNVLVQVGIAVLGLTFEAVPGVGDIFLRPGQNDVSIPNMESFARPSYFSEEQSVQSYSAHVLGDVGSSFNFSALPDEPLEGKPWASNPASFWKGNDYWEYVFLDSAPFEGSANPRAVSVYSNRVVRSSAKCVVPPFNATLEGDLEVIHAEGSDRNVSFPSIATLSQSIYYLTRPVLSTDGSESGNGTCGPGCSSVQIFEPRAGPAAEGTAFYDSFFYYDCNVTVSSNTPELSARNAAVAAQAIGLSGQVHSEFFFANGSEMSNQFVAYNFGLPFGTVQNNSATGMAEQLSRFAIGVVAAAAQTNPAKVVDGAQPAQGFRLEMELPVMFSVILGLIGGVQLALVIATAWVCRQVEMPEEVDLARKEEIRRRYIL</sequence>
<evidence type="ECO:0000256" key="1">
    <source>
        <dbReference type="SAM" id="MobiDB-lite"/>
    </source>
</evidence>
<dbReference type="OrthoDB" id="3596604at2759"/>
<evidence type="ECO:0000313" key="3">
    <source>
        <dbReference type="EMBL" id="KAF2459603.1"/>
    </source>
</evidence>
<keyword evidence="2" id="KW-1133">Transmembrane helix</keyword>
<evidence type="ECO:0000313" key="4">
    <source>
        <dbReference type="Proteomes" id="UP000799766"/>
    </source>
</evidence>